<feature type="compositionally biased region" description="Basic and acidic residues" evidence="1">
    <location>
        <begin position="305"/>
        <end position="322"/>
    </location>
</feature>
<dbReference type="OMA" id="CNQQRKE"/>
<dbReference type="AlphaFoldDB" id="A0A0G4FKV9"/>
<feature type="region of interest" description="Disordered" evidence="1">
    <location>
        <begin position="1"/>
        <end position="460"/>
    </location>
</feature>
<gene>
    <name evidence="2" type="ORF">Vbra_15623</name>
</gene>
<organism evidence="2 3">
    <name type="scientific">Vitrella brassicaformis (strain CCMP3155)</name>
    <dbReference type="NCBI Taxonomy" id="1169540"/>
    <lineage>
        <taxon>Eukaryota</taxon>
        <taxon>Sar</taxon>
        <taxon>Alveolata</taxon>
        <taxon>Colpodellida</taxon>
        <taxon>Vitrellaceae</taxon>
        <taxon>Vitrella</taxon>
    </lineage>
</organism>
<feature type="compositionally biased region" description="Acidic residues" evidence="1">
    <location>
        <begin position="167"/>
        <end position="176"/>
    </location>
</feature>
<dbReference type="InParanoid" id="A0A0G4FKV9"/>
<sequence length="524" mass="55377">MEQTTLAEQSQQPEEPTTEEQSQQEQQQAGRRGGGEASSADRPDMTNGSHSQSLPAGRPYRPMPHDRTFGDFMKAARRGGTCNQQRKEMRLKRREEEQERRAAAAAAASAEDAAEEPPARGEEGEVEDAQSQNGVTEEAAARADEQAGEGEGEEDGERTAESRGEAEGEGEGEAAEDITSPLDDSTGISAPAAAGDISHFPAPTVQPSKSSTVPPPAPAAPTPPAAPLSPPPVRAKEDETGGPPLPASSASQPDDTRQPDGPVTPNTDRDAAHQPPHHHQHHHRGSPPPRRGRGGRPPPGSHWRPVREGGDDSPRQADREEPSSGGYGHVKRGTGRGGGEASSADRPDMTNGSHSQSLPAGRPYRPMPHDRTFGDFMKAARRGGTCNQQRKEMRLKRREEEQERRAAAAAAASAEDAAEEPQGSTAQSQHGVTAPTMTQMPTEKAAPLSPPAVQAKDTNTTQEGAVVVDGKGGAAAPAAAGALAGPWWGALGRVVEWFFPAPVPSPSNDMLTYEWMGARVRGRK</sequence>
<dbReference type="EMBL" id="CDMY01000451">
    <property type="protein sequence ID" value="CEM14010.1"/>
    <property type="molecule type" value="Genomic_DNA"/>
</dbReference>
<feature type="compositionally biased region" description="Polar residues" evidence="1">
    <location>
        <begin position="422"/>
        <end position="441"/>
    </location>
</feature>
<accession>A0A0G4FKV9</accession>
<feature type="compositionally biased region" description="Pro residues" evidence="1">
    <location>
        <begin position="213"/>
        <end position="233"/>
    </location>
</feature>
<reference evidence="2 3" key="1">
    <citation type="submission" date="2014-11" db="EMBL/GenBank/DDBJ databases">
        <authorList>
            <person name="Zhu J."/>
            <person name="Qi W."/>
            <person name="Song R."/>
        </authorList>
    </citation>
    <scope>NUCLEOTIDE SEQUENCE [LARGE SCALE GENOMIC DNA]</scope>
</reference>
<dbReference type="Proteomes" id="UP000041254">
    <property type="component" value="Unassembled WGS sequence"/>
</dbReference>
<feature type="compositionally biased region" description="Low complexity" evidence="1">
    <location>
        <begin position="7"/>
        <end position="30"/>
    </location>
</feature>
<dbReference type="VEuPathDB" id="CryptoDB:Vbra_15623"/>
<proteinExistence type="predicted"/>
<feature type="compositionally biased region" description="Acidic residues" evidence="1">
    <location>
        <begin position="146"/>
        <end position="156"/>
    </location>
</feature>
<evidence type="ECO:0000313" key="3">
    <source>
        <dbReference type="Proteomes" id="UP000041254"/>
    </source>
</evidence>
<feature type="compositionally biased region" description="Basic residues" evidence="1">
    <location>
        <begin position="275"/>
        <end position="294"/>
    </location>
</feature>
<feature type="compositionally biased region" description="Basic and acidic residues" evidence="1">
    <location>
        <begin position="157"/>
        <end position="166"/>
    </location>
</feature>
<evidence type="ECO:0000256" key="1">
    <source>
        <dbReference type="SAM" id="MobiDB-lite"/>
    </source>
</evidence>
<feature type="compositionally biased region" description="Basic and acidic residues" evidence="1">
    <location>
        <begin position="389"/>
        <end position="406"/>
    </location>
</feature>
<evidence type="ECO:0000313" key="2">
    <source>
        <dbReference type="EMBL" id="CEM14010.1"/>
    </source>
</evidence>
<name>A0A0G4FKV9_VITBC</name>
<feature type="compositionally biased region" description="Basic and acidic residues" evidence="1">
    <location>
        <begin position="85"/>
        <end position="102"/>
    </location>
</feature>
<protein>
    <submittedName>
        <fullName evidence="2">Uncharacterized protein</fullName>
    </submittedName>
</protein>
<keyword evidence="3" id="KW-1185">Reference proteome</keyword>